<name>A0A5N6EAJ4_9EURO</name>
<dbReference type="AlphaFoldDB" id="A0A5N6EAJ4"/>
<accession>A0A5N6EAJ4</accession>
<protein>
    <submittedName>
        <fullName evidence="1">Uncharacterized protein</fullName>
    </submittedName>
</protein>
<gene>
    <name evidence="1" type="ORF">BDV33DRAFT_210213</name>
</gene>
<organism evidence="1 2">
    <name type="scientific">Aspergillus novoparasiticus</name>
    <dbReference type="NCBI Taxonomy" id="986946"/>
    <lineage>
        <taxon>Eukaryota</taxon>
        <taxon>Fungi</taxon>
        <taxon>Dikarya</taxon>
        <taxon>Ascomycota</taxon>
        <taxon>Pezizomycotina</taxon>
        <taxon>Eurotiomycetes</taxon>
        <taxon>Eurotiomycetidae</taxon>
        <taxon>Eurotiales</taxon>
        <taxon>Aspergillaceae</taxon>
        <taxon>Aspergillus</taxon>
        <taxon>Aspergillus subgen. Circumdati</taxon>
    </lineage>
</organism>
<reference evidence="1 2" key="1">
    <citation type="submission" date="2019-04" db="EMBL/GenBank/DDBJ databases">
        <title>Fungal friends and foes A comparative genomics study of 23 Aspergillus species from section Flavi.</title>
        <authorList>
            <consortium name="DOE Joint Genome Institute"/>
            <person name="Kjaerbolling I."/>
            <person name="Vesth T.C."/>
            <person name="Frisvad J.C."/>
            <person name="Nybo J.L."/>
            <person name="Theobald S."/>
            <person name="Kildgaard S."/>
            <person name="Petersen T.I."/>
            <person name="Kuo A."/>
            <person name="Sato A."/>
            <person name="Lyhne E.K."/>
            <person name="Kogle M.E."/>
            <person name="Wiebenga A."/>
            <person name="Kun R.S."/>
            <person name="Lubbers R.J."/>
            <person name="Makela M.R."/>
            <person name="Barry K."/>
            <person name="Chovatia M."/>
            <person name="Clum A."/>
            <person name="Daum C."/>
            <person name="Haridas S."/>
            <person name="He G."/>
            <person name="LaButti K."/>
            <person name="Lipzen A."/>
            <person name="Mondo S."/>
            <person name="Pangilinan J."/>
            <person name="Riley R."/>
            <person name="Salamov A."/>
            <person name="Simmons B.A."/>
            <person name="Magnuson J.K."/>
            <person name="Henrissat B."/>
            <person name="Mortensen U.H."/>
            <person name="Larsen T.O."/>
            <person name="De vries R.P."/>
            <person name="Grigoriev I.V."/>
            <person name="Machida M."/>
            <person name="Baker S.E."/>
            <person name="Andersen M.R."/>
        </authorList>
    </citation>
    <scope>NUCLEOTIDE SEQUENCE [LARGE SCALE GENOMIC DNA]</scope>
    <source>
        <strain evidence="1 2">CBS 126849</strain>
    </source>
</reference>
<dbReference type="EMBL" id="ML733615">
    <property type="protein sequence ID" value="KAB8213430.1"/>
    <property type="molecule type" value="Genomic_DNA"/>
</dbReference>
<keyword evidence="2" id="KW-1185">Reference proteome</keyword>
<evidence type="ECO:0000313" key="1">
    <source>
        <dbReference type="EMBL" id="KAB8213430.1"/>
    </source>
</evidence>
<evidence type="ECO:0000313" key="2">
    <source>
        <dbReference type="Proteomes" id="UP000326799"/>
    </source>
</evidence>
<sequence>MVASSAQAEDNIRLSKDITANVNGVIAVVATEKGPKLDRKPKNMYIEGVADFSRVLLTTTEIIFDCGWQRIQLLLFCQCWTSQKVFTAL</sequence>
<dbReference type="Proteomes" id="UP000326799">
    <property type="component" value="Unassembled WGS sequence"/>
</dbReference>
<proteinExistence type="predicted"/>